<feature type="transmembrane region" description="Helical" evidence="1">
    <location>
        <begin position="290"/>
        <end position="310"/>
    </location>
</feature>
<evidence type="ECO:0000313" key="3">
    <source>
        <dbReference type="Proteomes" id="UP000256379"/>
    </source>
</evidence>
<gene>
    <name evidence="2" type="ORF">CQA53_06215</name>
</gene>
<sequence>MRVAFGSAFSTHISFSFVNAFIGVCVIYLFFFLIFARFPITNFNDISILCFILFFLMSAVIKFGSIFYWAAGSFNYLWAYFLILSFLIPYRLFWEDYFNGNKSRLIQQNSIIKNGLHTFGIFFLGIFAGWCIEANIVLILVHIAFILYAIKKKVTLPLWYYMGVIGFIIGWIILYVSPGSAKRLMLFIESGDARTLSTFLALSIEEKIAILRRIYVANEIRFVILALCIILIISSNKIFINKFAKVVYIIFGILFIVLCIVLKLNLVLLIVGFTLCFVGSYYFRERDKRFSLLLLLIASFICLISLYIGTRIQIDFAPGRSRLNLALIDIAMVIVLLQYWQHTYFIYWLKCIFIALSIGFAIFFLYVSLDMRFKWEYMLGSIAAQKALNQKIIIVDSHPFHPLYKRYGDWGNPGKDPDVWPNTDYARYFGVEKFIVKHKSQKE</sequence>
<feature type="transmembrane region" description="Helical" evidence="1">
    <location>
        <begin position="115"/>
        <end position="146"/>
    </location>
</feature>
<feature type="transmembrane region" description="Helical" evidence="1">
    <location>
        <begin position="77"/>
        <end position="94"/>
    </location>
</feature>
<protein>
    <submittedName>
        <fullName evidence="2">Uncharacterized protein</fullName>
    </submittedName>
</protein>
<comment type="caution">
    <text evidence="2">The sequence shown here is derived from an EMBL/GenBank/DDBJ whole genome shotgun (WGS) entry which is preliminary data.</text>
</comment>
<keyword evidence="1" id="KW-1133">Transmembrane helix</keyword>
<dbReference type="AlphaFoldDB" id="A0A3D8IKB3"/>
<name>A0A3D8IKB3_9HELI</name>
<dbReference type="EMBL" id="NXLQ01000012">
    <property type="protein sequence ID" value="RDU65365.1"/>
    <property type="molecule type" value="Genomic_DNA"/>
</dbReference>
<proteinExistence type="predicted"/>
<accession>A0A3D8IKB3</accession>
<dbReference type="Proteomes" id="UP000256379">
    <property type="component" value="Unassembled WGS sequence"/>
</dbReference>
<dbReference type="OrthoDB" id="198438at2"/>
<keyword evidence="1" id="KW-0472">Membrane</keyword>
<reference evidence="2 3" key="1">
    <citation type="submission" date="2018-04" db="EMBL/GenBank/DDBJ databases">
        <title>Novel Campyloabacter and Helicobacter Species and Strains.</title>
        <authorList>
            <person name="Mannion A.J."/>
            <person name="Shen Z."/>
            <person name="Fox J.G."/>
        </authorList>
    </citation>
    <scope>NUCLEOTIDE SEQUENCE [LARGE SCALE GENOMIC DNA]</scope>
    <source>
        <strain evidence="2 3">MIT 17-337</strain>
    </source>
</reference>
<feature type="transmembrane region" description="Helical" evidence="1">
    <location>
        <begin position="48"/>
        <end position="71"/>
    </location>
</feature>
<feature type="transmembrane region" description="Helical" evidence="1">
    <location>
        <begin position="222"/>
        <end position="240"/>
    </location>
</feature>
<evidence type="ECO:0000313" key="2">
    <source>
        <dbReference type="EMBL" id="RDU65365.1"/>
    </source>
</evidence>
<keyword evidence="1" id="KW-0812">Transmembrane</keyword>
<feature type="transmembrane region" description="Helical" evidence="1">
    <location>
        <begin position="267"/>
        <end position="284"/>
    </location>
</feature>
<dbReference type="Pfam" id="PF19528">
    <property type="entry name" value="DUF6056"/>
    <property type="match status" value="1"/>
</dbReference>
<feature type="transmembrane region" description="Helical" evidence="1">
    <location>
        <begin position="158"/>
        <end position="176"/>
    </location>
</feature>
<keyword evidence="3" id="KW-1185">Reference proteome</keyword>
<feature type="transmembrane region" description="Helical" evidence="1">
    <location>
        <begin position="322"/>
        <end position="340"/>
    </location>
</feature>
<dbReference type="InterPro" id="IPR045691">
    <property type="entry name" value="DUF6056"/>
</dbReference>
<evidence type="ECO:0000256" key="1">
    <source>
        <dbReference type="SAM" id="Phobius"/>
    </source>
</evidence>
<feature type="transmembrane region" description="Helical" evidence="1">
    <location>
        <begin position="246"/>
        <end position="262"/>
    </location>
</feature>
<feature type="transmembrane region" description="Helical" evidence="1">
    <location>
        <begin position="346"/>
        <end position="369"/>
    </location>
</feature>
<organism evidence="2 3">
    <name type="scientific">Helicobacter didelphidarum</name>
    <dbReference type="NCBI Taxonomy" id="2040648"/>
    <lineage>
        <taxon>Bacteria</taxon>
        <taxon>Pseudomonadati</taxon>
        <taxon>Campylobacterota</taxon>
        <taxon>Epsilonproteobacteria</taxon>
        <taxon>Campylobacterales</taxon>
        <taxon>Helicobacteraceae</taxon>
        <taxon>Helicobacter</taxon>
    </lineage>
</organism>
<feature type="transmembrane region" description="Helical" evidence="1">
    <location>
        <begin position="12"/>
        <end position="36"/>
    </location>
</feature>